<keyword evidence="2" id="KW-1185">Reference proteome</keyword>
<protein>
    <submittedName>
        <fullName evidence="1">Uncharacterized protein</fullName>
    </submittedName>
</protein>
<reference evidence="1 2" key="1">
    <citation type="submission" date="2024-06" db="EMBL/GenBank/DDBJ databases">
        <authorList>
            <person name="Li F."/>
        </authorList>
    </citation>
    <scope>NUCLEOTIDE SEQUENCE [LARGE SCALE GENOMIC DNA]</scope>
    <source>
        <strain evidence="1 2">GXAS 311</strain>
    </source>
</reference>
<comment type="caution">
    <text evidence="1">The sequence shown here is derived from an EMBL/GenBank/DDBJ whole genome shotgun (WGS) entry which is preliminary data.</text>
</comment>
<evidence type="ECO:0000313" key="1">
    <source>
        <dbReference type="EMBL" id="MET1255311.1"/>
    </source>
</evidence>
<proteinExistence type="predicted"/>
<dbReference type="EMBL" id="JBEVCJ010000008">
    <property type="protein sequence ID" value="MET1255311.1"/>
    <property type="molecule type" value="Genomic_DNA"/>
</dbReference>
<dbReference type="RefSeq" id="WP_353895894.1">
    <property type="nucleotide sequence ID" value="NZ_JBEVCJ010000008.1"/>
</dbReference>
<accession>A0ABV2BTS2</accession>
<gene>
    <name evidence="1" type="ORF">ABVT43_09260</name>
</gene>
<dbReference type="Proteomes" id="UP001548189">
    <property type="component" value="Unassembled WGS sequence"/>
</dbReference>
<evidence type="ECO:0000313" key="2">
    <source>
        <dbReference type="Proteomes" id="UP001548189"/>
    </source>
</evidence>
<name>A0ABV2BTS2_9GAMM</name>
<sequence>MLNTGNIVDNERTHRSELGRDVPNKVDEFFHLEKVGVLKDVYAGGADRLPSIVYDG</sequence>
<organism evidence="1 2">
    <name type="scientific">Aliikangiella maris</name>
    <dbReference type="NCBI Taxonomy" id="3162458"/>
    <lineage>
        <taxon>Bacteria</taxon>
        <taxon>Pseudomonadati</taxon>
        <taxon>Pseudomonadota</taxon>
        <taxon>Gammaproteobacteria</taxon>
        <taxon>Oceanospirillales</taxon>
        <taxon>Pleioneaceae</taxon>
        <taxon>Aliikangiella</taxon>
    </lineage>
</organism>